<dbReference type="Pfam" id="PF03960">
    <property type="entry name" value="ArsC"/>
    <property type="match status" value="1"/>
</dbReference>
<organism evidence="2 3">
    <name type="scientific">Aeromicrobium yanjiei</name>
    <dbReference type="NCBI Taxonomy" id="2662028"/>
    <lineage>
        <taxon>Bacteria</taxon>
        <taxon>Bacillati</taxon>
        <taxon>Actinomycetota</taxon>
        <taxon>Actinomycetes</taxon>
        <taxon>Propionibacteriales</taxon>
        <taxon>Nocardioidaceae</taxon>
        <taxon>Aeromicrobium</taxon>
    </lineage>
</organism>
<dbReference type="PROSITE" id="PS51353">
    <property type="entry name" value="ARSC"/>
    <property type="match status" value="1"/>
</dbReference>
<keyword evidence="3" id="KW-1185">Reference proteome</keyword>
<dbReference type="Proteomes" id="UP000392064">
    <property type="component" value="Chromosome"/>
</dbReference>
<dbReference type="InterPro" id="IPR036249">
    <property type="entry name" value="Thioredoxin-like_sf"/>
</dbReference>
<dbReference type="KEGG" id="aef:GEV26_11780"/>
<accession>A0A5Q2MJR4</accession>
<dbReference type="InterPro" id="IPR006660">
    <property type="entry name" value="Arsenate_reductase-like"/>
</dbReference>
<dbReference type="PANTHER" id="PTHR30041">
    <property type="entry name" value="ARSENATE REDUCTASE"/>
    <property type="match status" value="1"/>
</dbReference>
<sequence>MADLTILHHPACSTSRHALDEAAAAGVDVDVVQYLKQPLSRAELLELIGRLEDSPADLVRKDGFFKGLELDPAAYETPEAVADLLVEHPRLMQRPVLVRGDRAIIGRPKDRVAAFLAGR</sequence>
<dbReference type="RefSeq" id="WP_153653262.1">
    <property type="nucleotide sequence ID" value="NZ_CP045737.1"/>
</dbReference>
<dbReference type="PANTHER" id="PTHR30041:SF4">
    <property type="entry name" value="ARSENATE REDUCTASE"/>
    <property type="match status" value="1"/>
</dbReference>
<reference evidence="2 3" key="1">
    <citation type="submission" date="2019-11" db="EMBL/GenBank/DDBJ databases">
        <authorList>
            <person name="Li J."/>
        </authorList>
    </citation>
    <scope>NUCLEOTIDE SEQUENCE [LARGE SCALE GENOMIC DNA]</scope>
    <source>
        <strain evidence="2 3">MF47</strain>
    </source>
</reference>
<evidence type="ECO:0000256" key="1">
    <source>
        <dbReference type="PROSITE-ProRule" id="PRU01282"/>
    </source>
</evidence>
<dbReference type="EMBL" id="CP045737">
    <property type="protein sequence ID" value="QGG41991.1"/>
    <property type="molecule type" value="Genomic_DNA"/>
</dbReference>
<dbReference type="AlphaFoldDB" id="A0A5Q2MJR4"/>
<gene>
    <name evidence="2" type="ORF">GEV26_11780</name>
</gene>
<dbReference type="Gene3D" id="3.40.30.10">
    <property type="entry name" value="Glutaredoxin"/>
    <property type="match status" value="1"/>
</dbReference>
<evidence type="ECO:0000313" key="2">
    <source>
        <dbReference type="EMBL" id="QGG41991.1"/>
    </source>
</evidence>
<proteinExistence type="inferred from homology"/>
<name>A0A5Q2MJR4_9ACTN</name>
<evidence type="ECO:0000313" key="3">
    <source>
        <dbReference type="Proteomes" id="UP000392064"/>
    </source>
</evidence>
<protein>
    <submittedName>
        <fullName evidence="2">Arsenate reductase</fullName>
    </submittedName>
</protein>
<comment type="similarity">
    <text evidence="1">Belongs to the ArsC family.</text>
</comment>
<dbReference type="SUPFAM" id="SSF52833">
    <property type="entry name" value="Thioredoxin-like"/>
    <property type="match status" value="1"/>
</dbReference>